<name>A0A8D9CBE0_9VIRU</name>
<dbReference type="EMBL" id="OU342829">
    <property type="protein sequence ID" value="CAG7580286.1"/>
    <property type="molecule type" value="Genomic_DNA"/>
</dbReference>
<organism evidence="1">
    <name type="scientific">uncultured marine phage</name>
    <dbReference type="NCBI Taxonomy" id="707152"/>
    <lineage>
        <taxon>Viruses</taxon>
        <taxon>environmental samples</taxon>
    </lineage>
</organism>
<gene>
    <name evidence="1" type="ORF">SLAVMIC_00339</name>
</gene>
<proteinExistence type="predicted"/>
<accession>A0A8D9CBE0</accession>
<protein>
    <submittedName>
        <fullName evidence="1">Uncharacterized protein</fullName>
    </submittedName>
</protein>
<evidence type="ECO:0000313" key="1">
    <source>
        <dbReference type="EMBL" id="CAG7580286.1"/>
    </source>
</evidence>
<sequence length="303" mass="34373">MINNKVAKFLLTLSSRGIANNGVKSNYPNYLDFDGDLVTFINSNTVEKNGIKNPWIVNTRQGTKMVRVIRRILTNEYVDKNMTAQDIELFVADWQASLENTCTIEVLRGFDILKAFNYGLKTIDLNKFQTSCANFGQHIKGGYPEPHVKWFYVYIYNESCSVAVVKENGIIKARSVMFTGEQVDTYGDYKKGETYTYMNGTYSEGDTKYQSMLRNWGVERGYLFNGSNPSINRGMSGSFVIPFKTHYKTYCPIDSIHVDVKNNYLVVGHGHGNGRYGGEGTDIKRAYKLVQNGGRLTHKNVKQ</sequence>
<reference evidence="1" key="1">
    <citation type="submission" date="2021-06" db="EMBL/GenBank/DDBJ databases">
        <authorList>
            <person name="Gannon L."/>
            <person name="Redgwell R T."/>
            <person name="Michniewski S."/>
            <person name="Harrison D C."/>
            <person name="Millard A."/>
        </authorList>
    </citation>
    <scope>NUCLEOTIDE SEQUENCE</scope>
</reference>